<protein>
    <recommendedName>
        <fullName evidence="1">HTH luxR-type domain-containing protein</fullName>
    </recommendedName>
</protein>
<dbReference type="InterPro" id="IPR036388">
    <property type="entry name" value="WH-like_DNA-bd_sf"/>
</dbReference>
<evidence type="ECO:0000313" key="2">
    <source>
        <dbReference type="EMBL" id="MBT0963865.1"/>
    </source>
</evidence>
<dbReference type="InterPro" id="IPR000792">
    <property type="entry name" value="Tscrpt_reg_LuxR_C"/>
</dbReference>
<keyword evidence="3" id="KW-1185">Reference proteome</keyword>
<dbReference type="InterPro" id="IPR035965">
    <property type="entry name" value="PAS-like_dom_sf"/>
</dbReference>
<dbReference type="InterPro" id="IPR016032">
    <property type="entry name" value="Sig_transdc_resp-reg_C-effctor"/>
</dbReference>
<reference evidence="3" key="1">
    <citation type="journal article" date="2022" name="ISME J.">
        <title>Genetic and phylogenetic analysis of dissimilatory iodate-reducing bacteria identifies potential niches across the world's oceans.</title>
        <authorList>
            <person name="Reyes-Umana V."/>
            <person name="Henning Z."/>
            <person name="Lee K."/>
            <person name="Barnum T.P."/>
            <person name="Coates J.D."/>
        </authorList>
    </citation>
    <scope>NUCLEOTIDE SEQUENCE [LARGE SCALE GENOMIC DNA]</scope>
    <source>
        <strain evidence="3">IR12</strain>
    </source>
</reference>
<dbReference type="AlphaFoldDB" id="A0A944HAV3"/>
<accession>A0A944HAV3</accession>
<gene>
    <name evidence="2" type="ORF">I8J34_22020</name>
</gene>
<organism evidence="2 3">
    <name type="scientific">Denitromonas iodatirespirans</name>
    <dbReference type="NCBI Taxonomy" id="2795389"/>
    <lineage>
        <taxon>Bacteria</taxon>
        <taxon>Pseudomonadati</taxon>
        <taxon>Pseudomonadota</taxon>
        <taxon>Betaproteobacteria</taxon>
        <taxon>Rhodocyclales</taxon>
        <taxon>Zoogloeaceae</taxon>
        <taxon>Denitromonas</taxon>
    </lineage>
</organism>
<evidence type="ECO:0000313" key="3">
    <source>
        <dbReference type="Proteomes" id="UP000694660"/>
    </source>
</evidence>
<dbReference type="Gene3D" id="1.10.10.10">
    <property type="entry name" value="Winged helix-like DNA-binding domain superfamily/Winged helix DNA-binding domain"/>
    <property type="match status" value="1"/>
</dbReference>
<dbReference type="GO" id="GO:0003677">
    <property type="term" value="F:DNA binding"/>
    <property type="evidence" value="ECO:0007669"/>
    <property type="project" value="InterPro"/>
</dbReference>
<name>A0A944HAV3_DENI1</name>
<feature type="domain" description="HTH luxR-type" evidence="1">
    <location>
        <begin position="303"/>
        <end position="360"/>
    </location>
</feature>
<dbReference type="Proteomes" id="UP000694660">
    <property type="component" value="Unassembled WGS sequence"/>
</dbReference>
<dbReference type="GO" id="GO:0006355">
    <property type="term" value="P:regulation of DNA-templated transcription"/>
    <property type="evidence" value="ECO:0007669"/>
    <property type="project" value="InterPro"/>
</dbReference>
<comment type="caution">
    <text evidence="2">The sequence shown here is derived from an EMBL/GenBank/DDBJ whole genome shotgun (WGS) entry which is preliminary data.</text>
</comment>
<dbReference type="EMBL" id="JAEKFT010000040">
    <property type="protein sequence ID" value="MBT0963865.1"/>
    <property type="molecule type" value="Genomic_DNA"/>
</dbReference>
<dbReference type="RefSeq" id="WP_214363792.1">
    <property type="nucleotide sequence ID" value="NZ_JAEKFT010000040.1"/>
</dbReference>
<proteinExistence type="predicted"/>
<sequence>MLLDLYACAGDASRWTPLLDGLCRETGACSAVIQSVRVTRSGLRLEQLELDSQSRQSHRSLTADLSADGNPRLELRRIARGLNRVVRDDDLFERGEIARHRLEDKLAEIGLNRFVGYLQQIDADRYLTLALHRAIADQADFSGDQVAWLSHFSQHVVQAFGLATRRRADQEANAAMTQVFDRLGCGILLCDLDGRVLWMNHSAEALLASDSALRLSADDCLRARRTTDASRLQEAIADVALAGSGGADRYLALGDSGVDALHLSVQPFRRHAQHPQGYAGSVLVAVSRTCAGASVAPAAVADLLGLTPAEGQLVSALVEGKTLEESARLRGVSIGTVRGQLKQVFSKTGVSRQAELVRVVLSSAAVQFVERAPKVLR</sequence>
<dbReference type="SUPFAM" id="SSF55785">
    <property type="entry name" value="PYP-like sensor domain (PAS domain)"/>
    <property type="match status" value="1"/>
</dbReference>
<dbReference type="SUPFAM" id="SSF46894">
    <property type="entry name" value="C-terminal effector domain of the bipartite response regulators"/>
    <property type="match status" value="1"/>
</dbReference>
<dbReference type="SMART" id="SM00421">
    <property type="entry name" value="HTH_LUXR"/>
    <property type="match status" value="1"/>
</dbReference>
<evidence type="ECO:0000259" key="1">
    <source>
        <dbReference type="SMART" id="SM00421"/>
    </source>
</evidence>